<protein>
    <submittedName>
        <fullName evidence="1">Uncharacterized protein</fullName>
    </submittedName>
</protein>
<dbReference type="RefSeq" id="WP_282705273.1">
    <property type="nucleotide sequence ID" value="NZ_JDFF01000025.1"/>
</dbReference>
<dbReference type="PATRIC" id="fig|887901.3.peg.1632"/>
<proteinExistence type="predicted"/>
<accession>Z4WU04</accession>
<reference evidence="1 2" key="1">
    <citation type="submission" date="2014-01" db="EMBL/GenBank/DDBJ databases">
        <authorList>
            <person name="Durkin A.S."/>
            <person name="McCorrison J."/>
            <person name="Torralba M."/>
            <person name="Gillis M."/>
            <person name="Haft D.H."/>
            <person name="Methe B."/>
            <person name="Sutton G."/>
            <person name="Nelson K.E."/>
        </authorList>
    </citation>
    <scope>NUCLEOTIDE SEQUENCE [LARGE SCALE GENOMIC DNA]</scope>
    <source>
        <strain evidence="1 2">ATCC 51270</strain>
    </source>
</reference>
<keyword evidence="2" id="KW-1185">Reference proteome</keyword>
<evidence type="ECO:0000313" key="1">
    <source>
        <dbReference type="EMBL" id="EWC91255.1"/>
    </source>
</evidence>
<organism evidence="1 2">
    <name type="scientific">Porphyromonas catoniae ATCC 51270</name>
    <dbReference type="NCBI Taxonomy" id="887901"/>
    <lineage>
        <taxon>Bacteria</taxon>
        <taxon>Pseudomonadati</taxon>
        <taxon>Bacteroidota</taxon>
        <taxon>Bacteroidia</taxon>
        <taxon>Bacteroidales</taxon>
        <taxon>Porphyromonadaceae</taxon>
        <taxon>Porphyromonas</taxon>
    </lineage>
</organism>
<dbReference type="Proteomes" id="UP000023482">
    <property type="component" value="Unassembled WGS sequence"/>
</dbReference>
<name>Z4WU04_9PORP</name>
<gene>
    <name evidence="1" type="ORF">HMPREF0636_0118</name>
</gene>
<dbReference type="AlphaFoldDB" id="Z4WU04"/>
<sequence>MMQVYPRTEKEKLNLIARAAYERTRSRHQETLRRLRLLGSII</sequence>
<evidence type="ECO:0000313" key="2">
    <source>
        <dbReference type="Proteomes" id="UP000023482"/>
    </source>
</evidence>
<dbReference type="EMBL" id="JDFF01000025">
    <property type="protein sequence ID" value="EWC91255.1"/>
    <property type="molecule type" value="Genomic_DNA"/>
</dbReference>
<comment type="caution">
    <text evidence="1">The sequence shown here is derived from an EMBL/GenBank/DDBJ whole genome shotgun (WGS) entry which is preliminary data.</text>
</comment>